<dbReference type="Proteomes" id="UP000007939">
    <property type="component" value="Chromosome"/>
</dbReference>
<dbReference type="STRING" id="760011.Spico_0143"/>
<dbReference type="KEGG" id="scc:Spico_0143"/>
<dbReference type="OrthoDB" id="9779630at2"/>
<dbReference type="InterPro" id="IPR007157">
    <property type="entry name" value="PspA_VIPP1"/>
</dbReference>
<organism evidence="4 5">
    <name type="scientific">Parasphaerochaeta coccoides (strain ATCC BAA-1237 / DSM 17374 / SPN1)</name>
    <name type="common">Sphaerochaeta coccoides</name>
    <dbReference type="NCBI Taxonomy" id="760011"/>
    <lineage>
        <taxon>Bacteria</taxon>
        <taxon>Pseudomonadati</taxon>
        <taxon>Spirochaetota</taxon>
        <taxon>Spirochaetia</taxon>
        <taxon>Spirochaetales</taxon>
        <taxon>Sphaerochaetaceae</taxon>
        <taxon>Parasphaerochaeta</taxon>
    </lineage>
</organism>
<evidence type="ECO:0000256" key="3">
    <source>
        <dbReference type="SAM" id="MobiDB-lite"/>
    </source>
</evidence>
<feature type="coiled-coil region" evidence="2">
    <location>
        <begin position="108"/>
        <end position="135"/>
    </location>
</feature>
<evidence type="ECO:0000256" key="1">
    <source>
        <dbReference type="ARBA" id="ARBA00043985"/>
    </source>
</evidence>
<protein>
    <submittedName>
        <fullName evidence="4">Phage shock protein A, PspA</fullName>
    </submittedName>
</protein>
<dbReference type="GO" id="GO:0009271">
    <property type="term" value="P:phage shock"/>
    <property type="evidence" value="ECO:0007669"/>
    <property type="project" value="TreeGrafter"/>
</dbReference>
<comment type="similarity">
    <text evidence="1">Belongs to the PspA/Vipp/IM30 family.</text>
</comment>
<reference evidence="5" key="1">
    <citation type="submission" date="2011-04" db="EMBL/GenBank/DDBJ databases">
        <title>The complete genome of Spirochaeta coccoides DSM 17374.</title>
        <authorList>
            <person name="Lucas S."/>
            <person name="Copeland A."/>
            <person name="Lapidus A."/>
            <person name="Bruce D."/>
            <person name="Goodwin L."/>
            <person name="Pitluck S."/>
            <person name="Peters L."/>
            <person name="Kyrpides N."/>
            <person name="Mavromatis K."/>
            <person name="Pagani I."/>
            <person name="Ivanova N."/>
            <person name="Ovchinnikova G."/>
            <person name="Lu M."/>
            <person name="Detter J.C."/>
            <person name="Tapia R."/>
            <person name="Han C."/>
            <person name="Land M."/>
            <person name="Hauser L."/>
            <person name="Markowitz V."/>
            <person name="Cheng J.-F."/>
            <person name="Hugenholtz P."/>
            <person name="Woyke T."/>
            <person name="Wu D."/>
            <person name="Spring S."/>
            <person name="Schroeder M."/>
            <person name="Brambilla E."/>
            <person name="Klenk H.-P."/>
            <person name="Eisen J.A."/>
        </authorList>
    </citation>
    <scope>NUCLEOTIDE SEQUENCE [LARGE SCALE GENOMIC DNA]</scope>
    <source>
        <strain evidence="5">ATCC BAA-1237 / DSM 17374 / SPN1</strain>
    </source>
</reference>
<dbReference type="PANTHER" id="PTHR31088:SF6">
    <property type="entry name" value="PHAGE SHOCK PROTEIN A"/>
    <property type="match status" value="1"/>
</dbReference>
<feature type="region of interest" description="Disordered" evidence="3">
    <location>
        <begin position="216"/>
        <end position="239"/>
    </location>
</feature>
<name>F4GJV6_PARC1</name>
<dbReference type="Pfam" id="PF04012">
    <property type="entry name" value="PspA_IM30"/>
    <property type="match status" value="1"/>
</dbReference>
<dbReference type="GO" id="GO:0005829">
    <property type="term" value="C:cytosol"/>
    <property type="evidence" value="ECO:0007669"/>
    <property type="project" value="TreeGrafter"/>
</dbReference>
<evidence type="ECO:0000256" key="2">
    <source>
        <dbReference type="SAM" id="Coils"/>
    </source>
</evidence>
<dbReference type="eggNOG" id="COG1842">
    <property type="taxonomic scope" value="Bacteria"/>
</dbReference>
<dbReference type="RefSeq" id="WP_013738777.1">
    <property type="nucleotide sequence ID" value="NC_015436.1"/>
</dbReference>
<gene>
    <name evidence="4" type="ordered locus">Spico_0143</name>
</gene>
<feature type="compositionally biased region" description="Basic and acidic residues" evidence="3">
    <location>
        <begin position="226"/>
        <end position="239"/>
    </location>
</feature>
<dbReference type="HOGENOM" id="CLU_056466_3_0_12"/>
<accession>F4GJV6</accession>
<proteinExistence type="inferred from homology"/>
<dbReference type="AlphaFoldDB" id="F4GJV6"/>
<evidence type="ECO:0000313" key="4">
    <source>
        <dbReference type="EMBL" id="AEC01381.1"/>
    </source>
</evidence>
<keyword evidence="2" id="KW-0175">Coiled coil</keyword>
<reference evidence="4 5" key="2">
    <citation type="journal article" date="2012" name="Stand. Genomic Sci.">
        <title>Complete genome sequence of the termite hindgut bacterium Spirochaeta coccoides type strain (SPN1(T)), reclassification in the genus Sphaerochaeta as Sphaerochaeta coccoides comb. nov. and emendations of the family Spirochaetaceae and the genus Sphaerochaeta.</title>
        <authorList>
            <person name="Abt B."/>
            <person name="Han C."/>
            <person name="Scheuner C."/>
            <person name="Lu M."/>
            <person name="Lapidus A."/>
            <person name="Nolan M."/>
            <person name="Lucas S."/>
            <person name="Hammon N."/>
            <person name="Deshpande S."/>
            <person name="Cheng J.F."/>
            <person name="Tapia R."/>
            <person name="Goodwin L.A."/>
            <person name="Pitluck S."/>
            <person name="Liolios K."/>
            <person name="Pagani I."/>
            <person name="Ivanova N."/>
            <person name="Mavromatis K."/>
            <person name="Mikhailova N."/>
            <person name="Huntemann M."/>
            <person name="Pati A."/>
            <person name="Chen A."/>
            <person name="Palaniappan K."/>
            <person name="Land M."/>
            <person name="Hauser L."/>
            <person name="Brambilla E.M."/>
            <person name="Rohde M."/>
            <person name="Spring S."/>
            <person name="Gronow S."/>
            <person name="Goker M."/>
            <person name="Woyke T."/>
            <person name="Bristow J."/>
            <person name="Eisen J.A."/>
            <person name="Markowitz V."/>
            <person name="Hugenholtz P."/>
            <person name="Kyrpides N.C."/>
            <person name="Klenk H.P."/>
            <person name="Detter J.C."/>
        </authorList>
    </citation>
    <scope>NUCLEOTIDE SEQUENCE [LARGE SCALE GENOMIC DNA]</scope>
    <source>
        <strain evidence="5">ATCC BAA-1237 / DSM 17374 / SPN1</strain>
    </source>
</reference>
<dbReference type="PANTHER" id="PTHR31088">
    <property type="entry name" value="MEMBRANE-ASSOCIATED PROTEIN VIPP1, CHLOROPLASTIC"/>
    <property type="match status" value="1"/>
</dbReference>
<evidence type="ECO:0000313" key="5">
    <source>
        <dbReference type="Proteomes" id="UP000007939"/>
    </source>
</evidence>
<dbReference type="EMBL" id="CP002659">
    <property type="protein sequence ID" value="AEC01381.1"/>
    <property type="molecule type" value="Genomic_DNA"/>
</dbReference>
<sequence>MKTFSRLKNIITSHVNSALDKIEDPEKMIALMINELEDKKVELQTAIVATTAQATDIRREAKVIDETIERWETRARLAVDKGRDDLAREALTEKKRQMERSSVVRQEIAQLESIIASQKEQLEKMTSKLQEIRDKKRSFVTRTDRAKQKKEVARVLAETDGTSIIERFNAMEQKIERMEADAEVTSWESSARTPDASFAQMEADDEVEKELARLKAAITPAPAPKKGADKSPQPEDVKE</sequence>
<feature type="region of interest" description="Disordered" evidence="3">
    <location>
        <begin position="179"/>
        <end position="203"/>
    </location>
</feature>
<keyword evidence="5" id="KW-1185">Reference proteome</keyword>